<sequence>MLRASQNRTGSSRTPSNNLQVNSSRLQWTSGWSTNGNSFGYVRQVHDGIPLANAVANVAFKGDNVVTFGNSFVDIA</sequence>
<proteinExistence type="predicted"/>
<evidence type="ECO:0000256" key="1">
    <source>
        <dbReference type="ARBA" id="ARBA00022670"/>
    </source>
</evidence>
<gene>
    <name evidence="8" type="ORF">E1B28_009107</name>
</gene>
<feature type="domain" description="FTP" evidence="7">
    <location>
        <begin position="35"/>
        <end position="72"/>
    </location>
</feature>
<dbReference type="InterPro" id="IPR011096">
    <property type="entry name" value="FTP_domain"/>
</dbReference>
<keyword evidence="5" id="KW-0482">Metalloprotease</keyword>
<dbReference type="GeneID" id="66078183"/>
<dbReference type="AlphaFoldDB" id="A0A9P7S0E5"/>
<organism evidence="8 9">
    <name type="scientific">Marasmius oreades</name>
    <name type="common">fairy-ring Marasmius</name>
    <dbReference type="NCBI Taxonomy" id="181124"/>
    <lineage>
        <taxon>Eukaryota</taxon>
        <taxon>Fungi</taxon>
        <taxon>Dikarya</taxon>
        <taxon>Basidiomycota</taxon>
        <taxon>Agaricomycotina</taxon>
        <taxon>Agaricomycetes</taxon>
        <taxon>Agaricomycetidae</taxon>
        <taxon>Agaricales</taxon>
        <taxon>Marasmiineae</taxon>
        <taxon>Marasmiaceae</taxon>
        <taxon>Marasmius</taxon>
    </lineage>
</organism>
<evidence type="ECO:0000256" key="6">
    <source>
        <dbReference type="SAM" id="MobiDB-lite"/>
    </source>
</evidence>
<accession>A0A9P7S0E5</accession>
<dbReference type="EMBL" id="CM032185">
    <property type="protein sequence ID" value="KAG7092785.1"/>
    <property type="molecule type" value="Genomic_DNA"/>
</dbReference>
<keyword evidence="3" id="KW-0378">Hydrolase</keyword>
<evidence type="ECO:0000256" key="3">
    <source>
        <dbReference type="ARBA" id="ARBA00022801"/>
    </source>
</evidence>
<keyword evidence="9" id="KW-1185">Reference proteome</keyword>
<reference evidence="8" key="1">
    <citation type="journal article" date="2021" name="Genome Biol. Evol.">
        <title>The assembled and annotated genome of the fairy-ring fungus Marasmius oreades.</title>
        <authorList>
            <person name="Hiltunen M."/>
            <person name="Ament-Velasquez S.L."/>
            <person name="Johannesson H."/>
        </authorList>
    </citation>
    <scope>NUCLEOTIDE SEQUENCE</scope>
    <source>
        <strain evidence="8">03SP1</strain>
    </source>
</reference>
<evidence type="ECO:0000313" key="8">
    <source>
        <dbReference type="EMBL" id="KAG7092785.1"/>
    </source>
</evidence>
<evidence type="ECO:0000259" key="7">
    <source>
        <dbReference type="Pfam" id="PF07504"/>
    </source>
</evidence>
<feature type="region of interest" description="Disordered" evidence="6">
    <location>
        <begin position="1"/>
        <end position="20"/>
    </location>
</feature>
<dbReference type="OrthoDB" id="3039989at2759"/>
<evidence type="ECO:0000256" key="4">
    <source>
        <dbReference type="ARBA" id="ARBA00022833"/>
    </source>
</evidence>
<keyword evidence="2" id="KW-0479">Metal-binding</keyword>
<dbReference type="Proteomes" id="UP001049176">
    <property type="component" value="Chromosome 5"/>
</dbReference>
<evidence type="ECO:0000313" key="9">
    <source>
        <dbReference type="Proteomes" id="UP001049176"/>
    </source>
</evidence>
<dbReference type="KEGG" id="more:E1B28_009107"/>
<keyword evidence="1" id="KW-0645">Protease</keyword>
<evidence type="ECO:0000256" key="5">
    <source>
        <dbReference type="ARBA" id="ARBA00023049"/>
    </source>
</evidence>
<dbReference type="GO" id="GO:0006508">
    <property type="term" value="P:proteolysis"/>
    <property type="evidence" value="ECO:0007669"/>
    <property type="project" value="UniProtKB-KW"/>
</dbReference>
<name>A0A9P7S0E5_9AGAR</name>
<dbReference type="GO" id="GO:0008237">
    <property type="term" value="F:metallopeptidase activity"/>
    <property type="evidence" value="ECO:0007669"/>
    <property type="project" value="UniProtKB-KW"/>
</dbReference>
<dbReference type="GO" id="GO:0046872">
    <property type="term" value="F:metal ion binding"/>
    <property type="evidence" value="ECO:0007669"/>
    <property type="project" value="UniProtKB-KW"/>
</dbReference>
<keyword evidence="4" id="KW-0862">Zinc</keyword>
<comment type="caution">
    <text evidence="8">The sequence shown here is derived from an EMBL/GenBank/DDBJ whole genome shotgun (WGS) entry which is preliminary data.</text>
</comment>
<protein>
    <recommendedName>
        <fullName evidence="7">FTP domain-containing protein</fullName>
    </recommendedName>
</protein>
<dbReference type="Pfam" id="PF07504">
    <property type="entry name" value="FTP"/>
    <property type="match status" value="1"/>
</dbReference>
<dbReference type="RefSeq" id="XP_043009255.1">
    <property type="nucleotide sequence ID" value="XM_043153969.1"/>
</dbReference>
<evidence type="ECO:0000256" key="2">
    <source>
        <dbReference type="ARBA" id="ARBA00022723"/>
    </source>
</evidence>